<dbReference type="InterPro" id="IPR041742">
    <property type="entry name" value="Sec24-like_trunk_dom"/>
</dbReference>
<reference evidence="12 13" key="1">
    <citation type="journal article" date="2019" name="Commun. Biol.">
        <title>The bagworm genome reveals a unique fibroin gene that provides high tensile strength.</title>
        <authorList>
            <person name="Kono N."/>
            <person name="Nakamura H."/>
            <person name="Ohtoshi R."/>
            <person name="Tomita M."/>
            <person name="Numata K."/>
            <person name="Arakawa K."/>
        </authorList>
    </citation>
    <scope>NUCLEOTIDE SEQUENCE [LARGE SCALE GENOMIC DNA]</scope>
</reference>
<sequence>MVGKALVPEEFQYDPVSKTYGDPSRRPEIRSATIEFIAPGEYMLRPPQPAVYLFLLDVSQIARESGYLEIFCETLKENLNQLPGDARTQVGFICYDAHIHYYLMSDGLTRPKEMTVIDIDDVFLPSPESLLVNLNERYELIMELLSVLPKRHSGLAAPASALGAALQAGYKLMAPTGGRITVFQTCLPNVGPGALLPREDPNARSSKEVAHLNPATDFYKRLALDCSGAQVAVDLFLLNSQYSDLATLSGMSKFSAGTVYHIPLFKASRSWQGDQLKRMLTRYLTRKIGFEAVMRVRCTRGITIHTFHGNFFVRSTDLLSLPNVSPDAGFGMQLTIEESLSDVQQVCFQAALLYTSSKGERRIRVHTLALPIANTLPDVLHNADQQCIIGLLAKMAVDRCATASMSEAREALMNVAVDALSAHRLAQNLPVGERSTGLFAPGSLKLLPLYLLALLKRRAFRTGTSTRLDDRVADMCDMKTLPLSQVLRAVYPDLYPIHALAEHVPPPSEEKGGAEEEDNSPDPPRLHLSAERVNSTGAYLLDDGETMILYIGHLVTPAFLSETFGVASFNQIQDEARSLPKLDSEGNALLHAFIERLNDERPYPSNILVLRDNSPSRQLFTERLVDDRVESAFSYYEFLQHVKSQVKVFSTTHKTVAVNESVAMK</sequence>
<keyword evidence="3" id="KW-0256">Endoplasmic reticulum</keyword>
<evidence type="ECO:0000259" key="8">
    <source>
        <dbReference type="Pfam" id="PF00626"/>
    </source>
</evidence>
<dbReference type="OrthoDB" id="49016at2759"/>
<dbReference type="InterPro" id="IPR050550">
    <property type="entry name" value="SEC23_SEC24_subfamily"/>
</dbReference>
<dbReference type="CDD" id="cd01479">
    <property type="entry name" value="Sec24-like"/>
    <property type="match status" value="1"/>
</dbReference>
<dbReference type="Gene3D" id="3.40.20.10">
    <property type="entry name" value="Severin"/>
    <property type="match status" value="1"/>
</dbReference>
<dbReference type="STRING" id="151549.A0A4C1U0C3"/>
<keyword evidence="13" id="KW-1185">Reference proteome</keyword>
<dbReference type="Proteomes" id="UP000299102">
    <property type="component" value="Unassembled WGS sequence"/>
</dbReference>
<dbReference type="Gene3D" id="3.40.50.410">
    <property type="entry name" value="von Willebrand factor, type A domain"/>
    <property type="match status" value="1"/>
</dbReference>
<dbReference type="InterPro" id="IPR036465">
    <property type="entry name" value="vWFA_dom_sf"/>
</dbReference>
<dbReference type="SUPFAM" id="SSF82754">
    <property type="entry name" value="C-terminal, gelsolin-like domain of Sec23/24"/>
    <property type="match status" value="1"/>
</dbReference>
<dbReference type="InterPro" id="IPR029006">
    <property type="entry name" value="ADF-H/Gelsolin-like_dom_sf"/>
</dbReference>
<keyword evidence="5" id="KW-0472">Membrane</keyword>
<keyword evidence="4" id="KW-0931">ER-Golgi transport</keyword>
<dbReference type="InterPro" id="IPR036180">
    <property type="entry name" value="Gelsolin-like_dom_sf"/>
</dbReference>
<dbReference type="GO" id="GO:0008270">
    <property type="term" value="F:zinc ion binding"/>
    <property type="evidence" value="ECO:0007669"/>
    <property type="project" value="TreeGrafter"/>
</dbReference>
<protein>
    <submittedName>
        <fullName evidence="12">Protein transport protein Sec24A</fullName>
    </submittedName>
</protein>
<feature type="region of interest" description="Disordered" evidence="7">
    <location>
        <begin position="503"/>
        <end position="528"/>
    </location>
</feature>
<evidence type="ECO:0000256" key="6">
    <source>
        <dbReference type="ARBA" id="ARBA00023329"/>
    </source>
</evidence>
<evidence type="ECO:0000256" key="2">
    <source>
        <dbReference type="ARBA" id="ARBA00004397"/>
    </source>
</evidence>
<dbReference type="InterPro" id="IPR006896">
    <property type="entry name" value="Sec23/24_trunk_dom"/>
</dbReference>
<dbReference type="GO" id="GO:0070971">
    <property type="term" value="C:endoplasmic reticulum exit site"/>
    <property type="evidence" value="ECO:0007669"/>
    <property type="project" value="TreeGrafter"/>
</dbReference>
<keyword evidence="6" id="KW-0968">Cytoplasmic vesicle</keyword>
<dbReference type="InterPro" id="IPR007123">
    <property type="entry name" value="Gelsolin-like_dom"/>
</dbReference>
<comment type="subcellular location">
    <subcellularLocation>
        <location evidence="1">Cytoplasmic vesicle</location>
        <location evidence="1">COPII-coated vesicle membrane</location>
        <topology evidence="1">Peripheral membrane protein</topology>
        <orientation evidence="1">Cytoplasmic side</orientation>
    </subcellularLocation>
    <subcellularLocation>
        <location evidence="2">Endoplasmic reticulum membrane</location>
        <topology evidence="2">Peripheral membrane protein</topology>
        <orientation evidence="2">Cytoplasmic side</orientation>
    </subcellularLocation>
</comment>
<dbReference type="SUPFAM" id="SSF53300">
    <property type="entry name" value="vWA-like"/>
    <property type="match status" value="1"/>
</dbReference>
<dbReference type="GO" id="GO:0005789">
    <property type="term" value="C:endoplasmic reticulum membrane"/>
    <property type="evidence" value="ECO:0007669"/>
    <property type="project" value="UniProtKB-SubCell"/>
</dbReference>
<dbReference type="Gene3D" id="2.30.30.380">
    <property type="entry name" value="Zn-finger domain of Sec23/24"/>
    <property type="match status" value="1"/>
</dbReference>
<evidence type="ECO:0000259" key="9">
    <source>
        <dbReference type="Pfam" id="PF04811"/>
    </source>
</evidence>
<feature type="domain" description="Sec23/Sec24 trunk" evidence="9">
    <location>
        <begin position="47"/>
        <end position="284"/>
    </location>
</feature>
<feature type="domain" description="Sec23/Sec24 helical" evidence="10">
    <location>
        <begin position="384"/>
        <end position="487"/>
    </location>
</feature>
<evidence type="ECO:0000256" key="4">
    <source>
        <dbReference type="ARBA" id="ARBA00022892"/>
    </source>
</evidence>
<dbReference type="EMBL" id="BGZK01000111">
    <property type="protein sequence ID" value="GBP19739.1"/>
    <property type="molecule type" value="Genomic_DNA"/>
</dbReference>
<dbReference type="GO" id="GO:0006886">
    <property type="term" value="P:intracellular protein transport"/>
    <property type="evidence" value="ECO:0007669"/>
    <property type="project" value="InterPro"/>
</dbReference>
<dbReference type="InterPro" id="IPR036175">
    <property type="entry name" value="Sec23/24_helical_dom_sf"/>
</dbReference>
<dbReference type="PANTHER" id="PTHR13803:SF39">
    <property type="entry name" value="SECRETORY 24AB, ISOFORM A"/>
    <property type="match status" value="1"/>
</dbReference>
<dbReference type="InterPro" id="IPR006900">
    <property type="entry name" value="Sec23/24_helical_dom"/>
</dbReference>
<accession>A0A4C1U0C3</accession>
<evidence type="ECO:0000256" key="5">
    <source>
        <dbReference type="ARBA" id="ARBA00023136"/>
    </source>
</evidence>
<dbReference type="PANTHER" id="PTHR13803">
    <property type="entry name" value="SEC24-RELATED PROTEIN"/>
    <property type="match status" value="1"/>
</dbReference>
<gene>
    <name evidence="12" type="primary">SEC24A</name>
    <name evidence="12" type="ORF">EVAR_8899_1</name>
</gene>
<evidence type="ECO:0000313" key="13">
    <source>
        <dbReference type="Proteomes" id="UP000299102"/>
    </source>
</evidence>
<dbReference type="GO" id="GO:0000149">
    <property type="term" value="F:SNARE binding"/>
    <property type="evidence" value="ECO:0007669"/>
    <property type="project" value="TreeGrafter"/>
</dbReference>
<dbReference type="AlphaFoldDB" id="A0A4C1U0C3"/>
<dbReference type="Pfam" id="PF04811">
    <property type="entry name" value="Sec23_trunk"/>
    <property type="match status" value="1"/>
</dbReference>
<dbReference type="Pfam" id="PF04815">
    <property type="entry name" value="Sec23_helical"/>
    <property type="match status" value="1"/>
</dbReference>
<dbReference type="Pfam" id="PF00626">
    <property type="entry name" value="Gelsolin"/>
    <property type="match status" value="1"/>
</dbReference>
<dbReference type="Gene3D" id="1.20.120.730">
    <property type="entry name" value="Sec23/Sec24 helical domain"/>
    <property type="match status" value="1"/>
</dbReference>
<comment type="caution">
    <text evidence="12">The sequence shown here is derived from an EMBL/GenBank/DDBJ whole genome shotgun (WGS) entry which is preliminary data.</text>
</comment>
<feature type="domain" description="Gelsolin-like" evidence="8">
    <location>
        <begin position="520"/>
        <end position="584"/>
    </location>
</feature>
<evidence type="ECO:0000256" key="3">
    <source>
        <dbReference type="ARBA" id="ARBA00022824"/>
    </source>
</evidence>
<dbReference type="GO" id="GO:0090110">
    <property type="term" value="P:COPII-coated vesicle cargo loading"/>
    <property type="evidence" value="ECO:0007669"/>
    <property type="project" value="TreeGrafter"/>
</dbReference>
<evidence type="ECO:0000313" key="12">
    <source>
        <dbReference type="EMBL" id="GBP19739.1"/>
    </source>
</evidence>
<dbReference type="Pfam" id="PF08033">
    <property type="entry name" value="Sec23_BS"/>
    <property type="match status" value="1"/>
</dbReference>
<evidence type="ECO:0000259" key="10">
    <source>
        <dbReference type="Pfam" id="PF04815"/>
    </source>
</evidence>
<name>A0A4C1U0C3_EUMVA</name>
<evidence type="ECO:0000259" key="11">
    <source>
        <dbReference type="Pfam" id="PF08033"/>
    </source>
</evidence>
<dbReference type="Gene3D" id="2.60.40.1670">
    <property type="entry name" value="beta-sandwich domain of Sec23/24"/>
    <property type="match status" value="1"/>
</dbReference>
<organism evidence="12 13">
    <name type="scientific">Eumeta variegata</name>
    <name type="common">Bagworm moth</name>
    <name type="synonym">Eumeta japonica</name>
    <dbReference type="NCBI Taxonomy" id="151549"/>
    <lineage>
        <taxon>Eukaryota</taxon>
        <taxon>Metazoa</taxon>
        <taxon>Ecdysozoa</taxon>
        <taxon>Arthropoda</taxon>
        <taxon>Hexapoda</taxon>
        <taxon>Insecta</taxon>
        <taxon>Pterygota</taxon>
        <taxon>Neoptera</taxon>
        <taxon>Endopterygota</taxon>
        <taxon>Lepidoptera</taxon>
        <taxon>Glossata</taxon>
        <taxon>Ditrysia</taxon>
        <taxon>Tineoidea</taxon>
        <taxon>Psychidae</taxon>
        <taxon>Oiketicinae</taxon>
        <taxon>Eumeta</taxon>
    </lineage>
</organism>
<evidence type="ECO:0000256" key="1">
    <source>
        <dbReference type="ARBA" id="ARBA00004299"/>
    </source>
</evidence>
<dbReference type="GO" id="GO:0030127">
    <property type="term" value="C:COPII vesicle coat"/>
    <property type="evidence" value="ECO:0007669"/>
    <property type="project" value="InterPro"/>
</dbReference>
<feature type="domain" description="Sec23/Sec24 beta-sandwich" evidence="11">
    <location>
        <begin position="289"/>
        <end position="372"/>
    </location>
</feature>
<dbReference type="SUPFAM" id="SSF81811">
    <property type="entry name" value="Helical domain of Sec23/24"/>
    <property type="match status" value="1"/>
</dbReference>
<dbReference type="SUPFAM" id="SSF81995">
    <property type="entry name" value="beta-sandwich domain of Sec23/24"/>
    <property type="match status" value="1"/>
</dbReference>
<evidence type="ECO:0000256" key="7">
    <source>
        <dbReference type="SAM" id="MobiDB-lite"/>
    </source>
</evidence>
<proteinExistence type="predicted"/>
<keyword evidence="4" id="KW-0813">Transport</keyword>
<dbReference type="InterPro" id="IPR012990">
    <property type="entry name" value="Beta-sandwich_Sec23_24"/>
</dbReference>